<dbReference type="AlphaFoldDB" id="A0AA49JBU9"/>
<dbReference type="Pfam" id="PF14028">
    <property type="entry name" value="Lant_dehydr_C"/>
    <property type="match status" value="1"/>
</dbReference>
<reference evidence="3" key="2">
    <citation type="journal article" date="2024" name="Antonie Van Leeuwenhoek">
        <title>Roseihalotalea indica gen. nov., sp. nov., a halophilic Bacteroidetes from mesopelagic Southwest Indian Ocean with higher carbohydrate metabolic potential.</title>
        <authorList>
            <person name="Chen B."/>
            <person name="Zhang M."/>
            <person name="Lin D."/>
            <person name="Ye J."/>
            <person name="Tang K."/>
        </authorList>
    </citation>
    <scope>NUCLEOTIDE SEQUENCE</scope>
    <source>
        <strain evidence="3">TK19036</strain>
    </source>
</reference>
<accession>A0AA49JBU9</accession>
<organism evidence="3">
    <name type="scientific">Roseihalotalea indica</name>
    <dbReference type="NCBI Taxonomy" id="2867963"/>
    <lineage>
        <taxon>Bacteria</taxon>
        <taxon>Pseudomonadati</taxon>
        <taxon>Bacteroidota</taxon>
        <taxon>Cytophagia</taxon>
        <taxon>Cytophagales</taxon>
        <taxon>Catalimonadaceae</taxon>
        <taxon>Roseihalotalea</taxon>
    </lineage>
</organism>
<name>A0AA49JBU9_9BACT</name>
<dbReference type="InterPro" id="IPR006827">
    <property type="entry name" value="Lant_deHydtase_N"/>
</dbReference>
<dbReference type="Pfam" id="PF04738">
    <property type="entry name" value="Lant_dehydr_N"/>
    <property type="match status" value="1"/>
</dbReference>
<evidence type="ECO:0000259" key="2">
    <source>
        <dbReference type="Pfam" id="PF14028"/>
    </source>
</evidence>
<dbReference type="EMBL" id="CP120682">
    <property type="protein sequence ID" value="WKN34031.1"/>
    <property type="molecule type" value="Genomic_DNA"/>
</dbReference>
<reference evidence="3" key="1">
    <citation type="journal article" date="2023" name="Comput. Struct. Biotechnol. J.">
        <title>Discovery of a novel marine Bacteroidetes with a rich repertoire of carbohydrate-active enzymes.</title>
        <authorList>
            <person name="Chen B."/>
            <person name="Liu G."/>
            <person name="Chen Q."/>
            <person name="Wang H."/>
            <person name="Liu L."/>
            <person name="Tang K."/>
        </authorList>
    </citation>
    <scope>NUCLEOTIDE SEQUENCE</scope>
    <source>
        <strain evidence="3">TK19036</strain>
    </source>
</reference>
<sequence length="1040" mass="121487">MKCIRPFGFYVFRKPLLPVDGLFNFLDQSSHREPIAPLLRTIFSKPELQEAIYYASPYLYEQLQQWLQNPAFPRKEAFQATLLKYLIRASTRSTPYGMFAGCLSPGQFGASTKITFNEQRPFTKYNRLHIKWVALIQEQFSHHPKLYSKLSFFPNDSLYQYGSKYRYIYSYLDNNARQYSLCSIDASPYLRTLLEVASSGATTEKLVTTLTEQEISPSQASEFVAELIQEQVIVCELQPGVTGEEALNALIAKLKHWESKIPEEIAALQKMQELLHAPRTSEQHATFTEFLSLEAEKNHSVVHSDLYFNTQHNTVSQPAIGKLTKTLDKLLVLDQGNYNRNIERFKEKFYHRYEEQEVPFLEALDSEWGIGYEFDQKSSASDLSLWNNIELASNEDASMVQWNYWKDFVTRKYSKALSEGQPEIVLTDHDLGLLQEHHSHRTTLPTTLTAFGSLLAESEEAVSQGNFQFVFHQFAGPSGANLLGRFCYGSPALRQQVEALVQEEERAHPEVIFAEVVHLSDQQEGMVTARPTLRRYEIPFLTGSSAKREDQIALSDLMISVKQGREIVLRSRQHNRRVIPRLSVAHNFHRGQPIYRFLGDLQYAEQPLNVRWHWSILEKQRFLPRVSYQNIILSRATWTLITEQFPTLKAKAVSDEHFRKALQDLPHFPRYVQLVENDNELLIDIENPYTLSLLKTAFRKKEIITLKEYLWSPDQCFIKDQQGCYPHEIIIPFIGQSKPYRATSPDQRAATVRRTFTVGSEWWYAKIYTGEKTADKLLRSSVKPLVDTLLAQGLIDRWFFIRYADPDPHLRLRFHRPPTLSTTDFYQAFLPMLHQWCNTLLQSGQVRKVQQDTYQREIERYGANTMEVSEDLFFHDSQSVLDFLVSPEGLDEQARWQYAFAGIDHLLDDFSYTLSQKANLLERLKEAYFDEFKVDKVLKHQMDVNYRNYARDTVECLEQENQWAPELRQLLKQRSVNSRNTVAEIINRVNRPTLDERLFSYIHMFFNRLFMANHRQLELIGYYYLWKYYRSAMKKHKIPG</sequence>
<evidence type="ECO:0000259" key="1">
    <source>
        <dbReference type="Pfam" id="PF04738"/>
    </source>
</evidence>
<proteinExistence type="predicted"/>
<protein>
    <submittedName>
        <fullName evidence="3">Lantibiotic dehydratase</fullName>
    </submittedName>
</protein>
<gene>
    <name evidence="3" type="ORF">K4G66_16750</name>
</gene>
<dbReference type="InterPro" id="IPR023809">
    <property type="entry name" value="Thiopep_bacteriocin_synth_dom"/>
</dbReference>
<feature type="domain" description="Thiopeptide-type bacteriocin biosynthesis" evidence="2">
    <location>
        <begin position="762"/>
        <end position="1029"/>
    </location>
</feature>
<dbReference type="NCBIfam" id="TIGR03891">
    <property type="entry name" value="thiopep_ocin"/>
    <property type="match status" value="1"/>
</dbReference>
<feature type="domain" description="Lantibiotic dehydratase N-terminal" evidence="1">
    <location>
        <begin position="45"/>
        <end position="694"/>
    </location>
</feature>
<evidence type="ECO:0000313" key="3">
    <source>
        <dbReference type="EMBL" id="WKN34031.1"/>
    </source>
</evidence>